<feature type="domain" description="Membrane insertase YidC/Oxa/ALB C-terminal" evidence="12">
    <location>
        <begin position="77"/>
        <end position="289"/>
    </location>
</feature>
<dbReference type="CDD" id="cd20070">
    <property type="entry name" value="5TM_YidC_Alb3"/>
    <property type="match status" value="1"/>
</dbReference>
<evidence type="ECO:0000256" key="2">
    <source>
        <dbReference type="ARBA" id="ARBA00022448"/>
    </source>
</evidence>
<dbReference type="InterPro" id="IPR047196">
    <property type="entry name" value="YidC_ALB_C"/>
</dbReference>
<dbReference type="PANTHER" id="PTHR12428:SF65">
    <property type="entry name" value="CYTOCHROME C OXIDASE ASSEMBLY PROTEIN COX18, MITOCHONDRIAL"/>
    <property type="match status" value="1"/>
</dbReference>
<keyword evidence="2" id="KW-0813">Transport</keyword>
<name>A0A412PHH3_9FIRM</name>
<feature type="chain" id="PRO_5039013502" evidence="11">
    <location>
        <begin position="26"/>
        <end position="302"/>
    </location>
</feature>
<evidence type="ECO:0000256" key="4">
    <source>
        <dbReference type="ARBA" id="ARBA00022692"/>
    </source>
</evidence>
<feature type="signal peptide" evidence="11">
    <location>
        <begin position="1"/>
        <end position="25"/>
    </location>
</feature>
<dbReference type="InterPro" id="IPR028055">
    <property type="entry name" value="YidC/Oxa/ALB_C"/>
</dbReference>
<dbReference type="InterPro" id="IPR001708">
    <property type="entry name" value="YidC/ALB3/OXA1/COX18"/>
</dbReference>
<dbReference type="EMBL" id="QRWX01000001">
    <property type="protein sequence ID" value="RGT57615.1"/>
    <property type="molecule type" value="Genomic_DNA"/>
</dbReference>
<dbReference type="PANTHER" id="PTHR12428">
    <property type="entry name" value="OXA1"/>
    <property type="match status" value="1"/>
</dbReference>
<dbReference type="AlphaFoldDB" id="A0A412PHH3"/>
<evidence type="ECO:0000256" key="5">
    <source>
        <dbReference type="ARBA" id="ARBA00022927"/>
    </source>
</evidence>
<gene>
    <name evidence="13" type="primary">yidC</name>
    <name evidence="13" type="ORF">DWX20_00775</name>
</gene>
<keyword evidence="7 10" id="KW-0472">Membrane</keyword>
<dbReference type="PROSITE" id="PS51257">
    <property type="entry name" value="PROKAR_LIPOPROTEIN"/>
    <property type="match status" value="1"/>
</dbReference>
<evidence type="ECO:0000256" key="11">
    <source>
        <dbReference type="SAM" id="SignalP"/>
    </source>
</evidence>
<evidence type="ECO:0000259" key="12">
    <source>
        <dbReference type="Pfam" id="PF02096"/>
    </source>
</evidence>
<accession>A0A412PHH3</accession>
<dbReference type="Pfam" id="PF02096">
    <property type="entry name" value="60KD_IMP"/>
    <property type="match status" value="1"/>
</dbReference>
<evidence type="ECO:0000313" key="14">
    <source>
        <dbReference type="Proteomes" id="UP000284731"/>
    </source>
</evidence>
<feature type="transmembrane region" description="Helical" evidence="10">
    <location>
        <begin position="70"/>
        <end position="96"/>
    </location>
</feature>
<evidence type="ECO:0000313" key="13">
    <source>
        <dbReference type="EMBL" id="RGT57615.1"/>
    </source>
</evidence>
<evidence type="ECO:0000256" key="8">
    <source>
        <dbReference type="ARBA" id="ARBA00023186"/>
    </source>
</evidence>
<dbReference type="GO" id="GO:0051205">
    <property type="term" value="P:protein insertion into membrane"/>
    <property type="evidence" value="ECO:0007669"/>
    <property type="project" value="TreeGrafter"/>
</dbReference>
<comment type="subcellular location">
    <subcellularLocation>
        <location evidence="1">Cell membrane</location>
        <topology evidence="1">Multi-pass membrane protein</topology>
    </subcellularLocation>
    <subcellularLocation>
        <location evidence="9">Membrane</location>
        <topology evidence="9">Multi-pass membrane protein</topology>
    </subcellularLocation>
</comment>
<feature type="transmembrane region" description="Helical" evidence="10">
    <location>
        <begin position="202"/>
        <end position="225"/>
    </location>
</feature>
<evidence type="ECO:0000256" key="6">
    <source>
        <dbReference type="ARBA" id="ARBA00022989"/>
    </source>
</evidence>
<feature type="transmembrane region" description="Helical" evidence="10">
    <location>
        <begin position="149"/>
        <end position="167"/>
    </location>
</feature>
<keyword evidence="5" id="KW-0653">Protein transport</keyword>
<organism evidence="13 14">
    <name type="scientific">Solobacterium moorei</name>
    <dbReference type="NCBI Taxonomy" id="102148"/>
    <lineage>
        <taxon>Bacteria</taxon>
        <taxon>Bacillati</taxon>
        <taxon>Bacillota</taxon>
        <taxon>Erysipelotrichia</taxon>
        <taxon>Erysipelotrichales</taxon>
        <taxon>Erysipelotrichaceae</taxon>
        <taxon>Solobacterium</taxon>
    </lineage>
</organism>
<comment type="caution">
    <text evidence="13">The sequence shown here is derived from an EMBL/GenBank/DDBJ whole genome shotgun (WGS) entry which is preliminary data.</text>
</comment>
<feature type="transmembrane region" description="Helical" evidence="10">
    <location>
        <begin position="246"/>
        <end position="266"/>
    </location>
</feature>
<keyword evidence="6 10" id="KW-1133">Transmembrane helix</keyword>
<dbReference type="GO" id="GO:0032977">
    <property type="term" value="F:membrane insertase activity"/>
    <property type="evidence" value="ECO:0007669"/>
    <property type="project" value="InterPro"/>
</dbReference>
<evidence type="ECO:0000256" key="9">
    <source>
        <dbReference type="RuleBase" id="RU003945"/>
    </source>
</evidence>
<dbReference type="GO" id="GO:0005886">
    <property type="term" value="C:plasma membrane"/>
    <property type="evidence" value="ECO:0007669"/>
    <property type="project" value="UniProtKB-SubCell"/>
</dbReference>
<evidence type="ECO:0000256" key="7">
    <source>
        <dbReference type="ARBA" id="ARBA00023136"/>
    </source>
</evidence>
<dbReference type="GO" id="GO:0015031">
    <property type="term" value="P:protein transport"/>
    <property type="evidence" value="ECO:0007669"/>
    <property type="project" value="UniProtKB-KW"/>
</dbReference>
<keyword evidence="4 9" id="KW-0812">Transmembrane</keyword>
<keyword evidence="3" id="KW-1003">Cell membrane</keyword>
<comment type="similarity">
    <text evidence="9">Belongs to the OXA1/ALB3/YidC family.</text>
</comment>
<sequence>MKFTPRTKKLLALMAIVTIVVTATGCTAPKDANGHIILISESTTFGEIFQTENWFSALFVWPLSWVLNKLAPVITVGGAIAIVTVVVNGLLAVFTLKSQMGMQRMQMLQPELNKIQRKYEGRDDQASKMRMAQEQQQLMRKYNVNPGSMMLVQFIQLPIIMAMFMAIQRAEAVVNGTFLGMNLQVKPSEAFGLLFKGDLSGLPYIILFLLMAVTQVVLVLLPIYFQKKKAAAEAAKHHRKPEPTNNQNIMMQMYMIVMVLAFGLMWQSGMSLFWFIRNIVDIIKTIIVQNVMEKNSQKEGLR</sequence>
<proteinExistence type="inferred from homology"/>
<evidence type="ECO:0000256" key="1">
    <source>
        <dbReference type="ARBA" id="ARBA00004651"/>
    </source>
</evidence>
<evidence type="ECO:0000256" key="10">
    <source>
        <dbReference type="SAM" id="Phobius"/>
    </source>
</evidence>
<protein>
    <submittedName>
        <fullName evidence="13">Membrane protein insertase YidC</fullName>
    </submittedName>
</protein>
<reference evidence="13 14" key="1">
    <citation type="submission" date="2018-08" db="EMBL/GenBank/DDBJ databases">
        <title>A genome reference for cultivated species of the human gut microbiota.</title>
        <authorList>
            <person name="Zou Y."/>
            <person name="Xue W."/>
            <person name="Luo G."/>
        </authorList>
    </citation>
    <scope>NUCLEOTIDE SEQUENCE [LARGE SCALE GENOMIC DNA]</scope>
    <source>
        <strain evidence="13 14">AF18-46</strain>
    </source>
</reference>
<dbReference type="RefSeq" id="WP_118764117.1">
    <property type="nucleotide sequence ID" value="NZ_CABJCF010000001.1"/>
</dbReference>
<dbReference type="Proteomes" id="UP000284731">
    <property type="component" value="Unassembled WGS sequence"/>
</dbReference>
<keyword evidence="11" id="KW-0732">Signal</keyword>
<evidence type="ECO:0000256" key="3">
    <source>
        <dbReference type="ARBA" id="ARBA00022475"/>
    </source>
</evidence>
<keyword evidence="8" id="KW-0143">Chaperone</keyword>
<dbReference type="NCBIfam" id="TIGR03592">
    <property type="entry name" value="yidC_oxa1_cterm"/>
    <property type="match status" value="1"/>
</dbReference>